<dbReference type="PANTHER" id="PTHR33209">
    <property type="entry name" value="PROTEASE 4"/>
    <property type="match status" value="1"/>
</dbReference>
<dbReference type="Pfam" id="PF01343">
    <property type="entry name" value="Peptidase_S49"/>
    <property type="match status" value="2"/>
</dbReference>
<dbReference type="SUPFAM" id="SSF52096">
    <property type="entry name" value="ClpP/crotonase"/>
    <property type="match status" value="2"/>
</dbReference>
<protein>
    <submittedName>
        <fullName evidence="6">Periplasmic serine proteases (Clpp class)</fullName>
    </submittedName>
</protein>
<dbReference type="CDD" id="cd07023">
    <property type="entry name" value="S49_Sppa_N_C"/>
    <property type="match status" value="1"/>
</dbReference>
<evidence type="ECO:0000256" key="4">
    <source>
        <dbReference type="ARBA" id="ARBA00022825"/>
    </source>
</evidence>
<dbReference type="CDD" id="cd07018">
    <property type="entry name" value="S49_SppA_67K_type"/>
    <property type="match status" value="1"/>
</dbReference>
<comment type="similarity">
    <text evidence="1">Belongs to the peptidase S49 family.</text>
</comment>
<dbReference type="NCBIfam" id="TIGR00706">
    <property type="entry name" value="SppA_dom"/>
    <property type="match status" value="1"/>
</dbReference>
<dbReference type="Gene3D" id="3.90.226.10">
    <property type="entry name" value="2-enoyl-CoA Hydratase, Chain A, domain 1"/>
    <property type="match status" value="3"/>
</dbReference>
<dbReference type="PANTHER" id="PTHR33209:SF1">
    <property type="entry name" value="PEPTIDASE S49 DOMAIN-CONTAINING PROTEIN"/>
    <property type="match status" value="1"/>
</dbReference>
<dbReference type="GO" id="GO:0008236">
    <property type="term" value="F:serine-type peptidase activity"/>
    <property type="evidence" value="ECO:0007669"/>
    <property type="project" value="UniProtKB-KW"/>
</dbReference>
<evidence type="ECO:0000313" key="6">
    <source>
        <dbReference type="EMBL" id="ADI17213.1"/>
    </source>
</evidence>
<keyword evidence="4" id="KW-0720">Serine protease</keyword>
<keyword evidence="3" id="KW-0378">Hydrolase</keyword>
<dbReference type="InterPro" id="IPR002142">
    <property type="entry name" value="Peptidase_S49"/>
</dbReference>
<keyword evidence="2 6" id="KW-0645">Protease</keyword>
<accession>E0XS22</accession>
<evidence type="ECO:0000259" key="5">
    <source>
        <dbReference type="Pfam" id="PF01343"/>
    </source>
</evidence>
<feature type="domain" description="Peptidase S49" evidence="5">
    <location>
        <begin position="299"/>
        <end position="448"/>
    </location>
</feature>
<dbReference type="GO" id="GO:0006508">
    <property type="term" value="P:proteolysis"/>
    <property type="evidence" value="ECO:0007669"/>
    <property type="project" value="UniProtKB-KW"/>
</dbReference>
<dbReference type="InterPro" id="IPR004635">
    <property type="entry name" value="Pept_S49_SppA"/>
</dbReference>
<dbReference type="EMBL" id="GU474857">
    <property type="protein sequence ID" value="ADI17213.1"/>
    <property type="molecule type" value="Genomic_DNA"/>
</dbReference>
<reference evidence="6" key="1">
    <citation type="journal article" date="2011" name="Environ. Microbiol.">
        <title>Time-series analyses of Monterey Bay coastal microbial picoplankton using a 'genome proxy' microarray.</title>
        <authorList>
            <person name="Rich V.I."/>
            <person name="Pham V.D."/>
            <person name="Eppley J."/>
            <person name="Shi Y."/>
            <person name="DeLong E.F."/>
        </authorList>
    </citation>
    <scope>NUCLEOTIDE SEQUENCE</scope>
</reference>
<dbReference type="InterPro" id="IPR047217">
    <property type="entry name" value="S49_SppA_67K_type_N"/>
</dbReference>
<evidence type="ECO:0000256" key="2">
    <source>
        <dbReference type="ARBA" id="ARBA00022670"/>
    </source>
</evidence>
<evidence type="ECO:0000256" key="1">
    <source>
        <dbReference type="ARBA" id="ARBA00008683"/>
    </source>
</evidence>
<proteinExistence type="inferred from homology"/>
<name>E0XS22_9DELT</name>
<dbReference type="AlphaFoldDB" id="E0XS22"/>
<dbReference type="InterPro" id="IPR047272">
    <property type="entry name" value="S49_SppA_C"/>
</dbReference>
<organism evidence="6">
    <name type="scientific">uncultured delta proteobacterium HF0070_10I02</name>
    <dbReference type="NCBI Taxonomy" id="710824"/>
    <lineage>
        <taxon>Bacteria</taxon>
        <taxon>Deltaproteobacteria</taxon>
        <taxon>environmental samples</taxon>
    </lineage>
</organism>
<sequence length="524" mass="56614">MDPSAYEKMLDTLHIISKDPKIMGLHIEVRTLRFGWSQLYEIHAAIRSVAESGTRVTAYLTSGSDREILLASAAHHITMPPPAEVYLTGVAASVRFYGSALQRLGVEADLESAGAYKSFGEAYTRSAPTPENREAMDHLLGDLHDNWLETLGQGRSMEVAQLDDALRSAPLSSENAVQRGLIDAARYADEDWTAWEEYLGGEPRKISFGSFGRLRRLLAKLPMVRKKKAIVAVVHLDGPVVERREQMPRSGRVIASDDVVPVIEELTDNEQIKAVVLAVNSPGGSALASDLISRSVMALKEKKPVLASMGNVAASGGYYISAEAHEIWAHKATITGSIGVVGGKLVLGSALGKLGVHSSWMGPAPDPGLLAPHTRFHPEQRRRFRASLRRVYDRFISIVASGRGKTTDEIEPVAQGRVWTGSQAMDNGLVDSLGTLKDAVRAAAVRASLNPERIKTIPVRFDPPKFGALSQFMRAGTHTPLDMAVGFAGADGLSLQLIYGCSGDALALEPSVLDAEVWVGWLSP</sequence>
<feature type="domain" description="Peptidase S49" evidence="5">
    <location>
        <begin position="55"/>
        <end position="190"/>
    </location>
</feature>
<evidence type="ECO:0000256" key="3">
    <source>
        <dbReference type="ARBA" id="ARBA00022801"/>
    </source>
</evidence>
<dbReference type="InterPro" id="IPR029045">
    <property type="entry name" value="ClpP/crotonase-like_dom_sf"/>
</dbReference>